<feature type="transmembrane region" description="Helical" evidence="1">
    <location>
        <begin position="109"/>
        <end position="127"/>
    </location>
</feature>
<name>A0A1A8VQY7_PLAOA</name>
<dbReference type="Proteomes" id="UP000078560">
    <property type="component" value="Unassembled WGS sequence"/>
</dbReference>
<keyword evidence="1" id="KW-0812">Transmembrane</keyword>
<keyword evidence="1" id="KW-1133">Transmembrane helix</keyword>
<dbReference type="EMBL" id="FLQU01000196">
    <property type="protein sequence ID" value="SBS82082.1"/>
    <property type="molecule type" value="Genomic_DNA"/>
</dbReference>
<accession>A0A1A8VQY7</accession>
<organism evidence="2 3">
    <name type="scientific">Plasmodium ovale curtisi</name>
    <dbReference type="NCBI Taxonomy" id="864141"/>
    <lineage>
        <taxon>Eukaryota</taxon>
        <taxon>Sar</taxon>
        <taxon>Alveolata</taxon>
        <taxon>Apicomplexa</taxon>
        <taxon>Aconoidasida</taxon>
        <taxon>Haemosporida</taxon>
        <taxon>Plasmodiidae</taxon>
        <taxon>Plasmodium</taxon>
        <taxon>Plasmodium (Plasmodium)</taxon>
    </lineage>
</organism>
<reference evidence="3" key="1">
    <citation type="submission" date="2016-05" db="EMBL/GenBank/DDBJ databases">
        <authorList>
            <person name="Naeem Raeece"/>
        </authorList>
    </citation>
    <scope>NUCLEOTIDE SEQUENCE [LARGE SCALE GENOMIC DNA]</scope>
</reference>
<sequence>MKSLFDYNNDHGIFSKNLEHHHRRCSIDYKNYLDDVVTTHNSVYNFCIQNKKEYYFADIVKFIPTFLSKKKLTSLEFELQKTISHMESSVSRTVDVNPNLTSNCGSSKIFISIFFIFLGITLIYFLLHKVKNI</sequence>
<evidence type="ECO:0000256" key="1">
    <source>
        <dbReference type="SAM" id="Phobius"/>
    </source>
</evidence>
<keyword evidence="1" id="KW-0472">Membrane</keyword>
<dbReference type="AlphaFoldDB" id="A0A1A8VQY7"/>
<gene>
    <name evidence="2" type="ORF">POVCU2_0013830</name>
</gene>
<evidence type="ECO:0000313" key="2">
    <source>
        <dbReference type="EMBL" id="SBS82082.1"/>
    </source>
</evidence>
<evidence type="ECO:0000313" key="3">
    <source>
        <dbReference type="Proteomes" id="UP000078560"/>
    </source>
</evidence>
<proteinExistence type="predicted"/>
<protein>
    <submittedName>
        <fullName evidence="2">Unspecified product</fullName>
    </submittedName>
</protein>